<evidence type="ECO:0000313" key="9">
    <source>
        <dbReference type="EMBL" id="MDY8110250.1"/>
    </source>
</evidence>
<keyword evidence="4 6" id="KW-0808">Transferase</keyword>
<dbReference type="EMBL" id="JAXLPB010000004">
    <property type="protein sequence ID" value="MDY8110250.1"/>
    <property type="molecule type" value="Genomic_DNA"/>
</dbReference>
<dbReference type="HAMAP" id="MF_01877">
    <property type="entry name" value="16SrRNA_methyltr_I"/>
    <property type="match status" value="1"/>
</dbReference>
<dbReference type="InterPro" id="IPR053910">
    <property type="entry name" value="RsmI_HTH"/>
</dbReference>
<evidence type="ECO:0000256" key="5">
    <source>
        <dbReference type="ARBA" id="ARBA00022691"/>
    </source>
</evidence>
<dbReference type="PANTHER" id="PTHR46111:SF1">
    <property type="entry name" value="RIBOSOMAL RNA SMALL SUBUNIT METHYLTRANSFERASE I"/>
    <property type="match status" value="1"/>
</dbReference>
<dbReference type="EC" id="2.1.1.198" evidence="6"/>
<evidence type="ECO:0000259" key="7">
    <source>
        <dbReference type="Pfam" id="PF00590"/>
    </source>
</evidence>
<gene>
    <name evidence="6 9" type="primary">rsmI</name>
    <name evidence="9" type="ORF">U0C82_13995</name>
</gene>
<keyword evidence="10" id="KW-1185">Reference proteome</keyword>
<dbReference type="SUPFAM" id="SSF53790">
    <property type="entry name" value="Tetrapyrrole methylase"/>
    <property type="match status" value="1"/>
</dbReference>
<accession>A0ABU5I4D6</accession>
<dbReference type="CDD" id="cd11648">
    <property type="entry name" value="RsmI"/>
    <property type="match status" value="1"/>
</dbReference>
<feature type="domain" description="Tetrapyrrole methylase" evidence="7">
    <location>
        <begin position="26"/>
        <end position="224"/>
    </location>
</feature>
<sequence length="299" mass="32052">MTNEIHSRTYVLNGTTREAPRAERGLYLVATPIGHLGDITLRALDLIAGADVLACEDTRVTGKLLSRFQIKRRMTPYHDHSSDETAASLVETVQAGRSVAIVSDAGTPLVSDPGYRLVRAAIEADVPIFAIPGASAILTALAVSGLPSDAFFFAGFLPSKEKARLDRIAALTRVPGTLVIYEAPHRIAQSLAAMAEGLGDREAAVCRELTKMHETVYRGTLTRLAQDFCAMDQVKGEIVVCIAPPPQEAAPAEQDVDAILAGLLAEMKPTQAAREAARLTGLNRRDLYQRALALKDGQA</sequence>
<dbReference type="PROSITE" id="PS01296">
    <property type="entry name" value="RSMI"/>
    <property type="match status" value="1"/>
</dbReference>
<protein>
    <recommendedName>
        <fullName evidence="6">Ribosomal RNA small subunit methyltransferase I</fullName>
        <ecNumber evidence="6">2.1.1.198</ecNumber>
    </recommendedName>
    <alternativeName>
        <fullName evidence="6">16S rRNA 2'-O-ribose C1402 methyltransferase</fullName>
    </alternativeName>
    <alternativeName>
        <fullName evidence="6">rRNA (cytidine-2'-O-)-methyltransferase RsmI</fullName>
    </alternativeName>
</protein>
<evidence type="ECO:0000256" key="2">
    <source>
        <dbReference type="ARBA" id="ARBA00022552"/>
    </source>
</evidence>
<dbReference type="InterPro" id="IPR014777">
    <property type="entry name" value="4pyrrole_Mease_sub1"/>
</dbReference>
<dbReference type="NCBIfam" id="TIGR00096">
    <property type="entry name" value="16S rRNA (cytidine(1402)-2'-O)-methyltransferase"/>
    <property type="match status" value="1"/>
</dbReference>
<dbReference type="Gene3D" id="3.40.1010.10">
    <property type="entry name" value="Cobalt-precorrin-4 Transmethylase, Domain 1"/>
    <property type="match status" value="1"/>
</dbReference>
<comment type="function">
    <text evidence="6">Catalyzes the 2'-O-methylation of the ribose of cytidine 1402 (C1402) in 16S rRNA.</text>
</comment>
<dbReference type="Gene3D" id="3.30.950.10">
    <property type="entry name" value="Methyltransferase, Cobalt-precorrin-4 Transmethylase, Domain 2"/>
    <property type="match status" value="1"/>
</dbReference>
<comment type="catalytic activity">
    <reaction evidence="6">
        <text>cytidine(1402) in 16S rRNA + S-adenosyl-L-methionine = 2'-O-methylcytidine(1402) in 16S rRNA + S-adenosyl-L-homocysteine + H(+)</text>
        <dbReference type="Rhea" id="RHEA:42924"/>
        <dbReference type="Rhea" id="RHEA-COMP:10285"/>
        <dbReference type="Rhea" id="RHEA-COMP:10286"/>
        <dbReference type="ChEBI" id="CHEBI:15378"/>
        <dbReference type="ChEBI" id="CHEBI:57856"/>
        <dbReference type="ChEBI" id="CHEBI:59789"/>
        <dbReference type="ChEBI" id="CHEBI:74495"/>
        <dbReference type="ChEBI" id="CHEBI:82748"/>
        <dbReference type="EC" id="2.1.1.198"/>
    </reaction>
</comment>
<dbReference type="RefSeq" id="WP_322187763.1">
    <property type="nucleotide sequence ID" value="NZ_JAXLPB010000004.1"/>
</dbReference>
<dbReference type="InterPro" id="IPR014776">
    <property type="entry name" value="4pyrrole_Mease_sub2"/>
</dbReference>
<dbReference type="PIRSF" id="PIRSF005917">
    <property type="entry name" value="MTase_YraL"/>
    <property type="match status" value="1"/>
</dbReference>
<evidence type="ECO:0000256" key="1">
    <source>
        <dbReference type="ARBA" id="ARBA00022490"/>
    </source>
</evidence>
<evidence type="ECO:0000256" key="6">
    <source>
        <dbReference type="HAMAP-Rule" id="MF_01877"/>
    </source>
</evidence>
<evidence type="ECO:0000256" key="3">
    <source>
        <dbReference type="ARBA" id="ARBA00022603"/>
    </source>
</evidence>
<comment type="caution">
    <text evidence="9">The sequence shown here is derived from an EMBL/GenBank/DDBJ whole genome shotgun (WGS) entry which is preliminary data.</text>
</comment>
<keyword evidence="2 6" id="KW-0698">rRNA processing</keyword>
<dbReference type="GO" id="GO:0032259">
    <property type="term" value="P:methylation"/>
    <property type="evidence" value="ECO:0007669"/>
    <property type="project" value="UniProtKB-KW"/>
</dbReference>
<keyword evidence="3 6" id="KW-0489">Methyltransferase</keyword>
<evidence type="ECO:0000259" key="8">
    <source>
        <dbReference type="Pfam" id="PF23016"/>
    </source>
</evidence>
<feature type="domain" description="RsmI HTH" evidence="8">
    <location>
        <begin position="251"/>
        <end position="295"/>
    </location>
</feature>
<proteinExistence type="inferred from homology"/>
<reference evidence="9 10" key="1">
    <citation type="submission" date="2023-12" db="EMBL/GenBank/DDBJ databases">
        <title>Description of Novel Strain Fulvimarina sp. 2208YS6-2-32 isolated from Uroteuthis (Photololigo) edulis.</title>
        <authorList>
            <person name="Park J.-S."/>
        </authorList>
    </citation>
    <scope>NUCLEOTIDE SEQUENCE [LARGE SCALE GENOMIC DNA]</scope>
    <source>
        <strain evidence="9 10">2208YS6-2-32</strain>
    </source>
</reference>
<comment type="similarity">
    <text evidence="6">Belongs to the methyltransferase superfamily. RsmI family.</text>
</comment>
<dbReference type="InterPro" id="IPR008189">
    <property type="entry name" value="rRNA_ssu_MeTfrase_I"/>
</dbReference>
<dbReference type="InterPro" id="IPR018063">
    <property type="entry name" value="SAM_MeTrfase_RsmI_CS"/>
</dbReference>
<dbReference type="GO" id="GO:0008168">
    <property type="term" value="F:methyltransferase activity"/>
    <property type="evidence" value="ECO:0007669"/>
    <property type="project" value="UniProtKB-KW"/>
</dbReference>
<organism evidence="9 10">
    <name type="scientific">Fulvimarina uroteuthidis</name>
    <dbReference type="NCBI Taxonomy" id="3098149"/>
    <lineage>
        <taxon>Bacteria</taxon>
        <taxon>Pseudomonadati</taxon>
        <taxon>Pseudomonadota</taxon>
        <taxon>Alphaproteobacteria</taxon>
        <taxon>Hyphomicrobiales</taxon>
        <taxon>Aurantimonadaceae</taxon>
        <taxon>Fulvimarina</taxon>
    </lineage>
</organism>
<keyword evidence="1 6" id="KW-0963">Cytoplasm</keyword>
<dbReference type="PANTHER" id="PTHR46111">
    <property type="entry name" value="RIBOSOMAL RNA SMALL SUBUNIT METHYLTRANSFERASE I"/>
    <property type="match status" value="1"/>
</dbReference>
<dbReference type="InterPro" id="IPR035996">
    <property type="entry name" value="4pyrrol_Methylase_sf"/>
</dbReference>
<dbReference type="InterPro" id="IPR000878">
    <property type="entry name" value="4pyrrol_Mease"/>
</dbReference>
<dbReference type="Proteomes" id="UP001294412">
    <property type="component" value="Unassembled WGS sequence"/>
</dbReference>
<dbReference type="Pfam" id="PF00590">
    <property type="entry name" value="TP_methylase"/>
    <property type="match status" value="1"/>
</dbReference>
<evidence type="ECO:0000256" key="4">
    <source>
        <dbReference type="ARBA" id="ARBA00022679"/>
    </source>
</evidence>
<comment type="subcellular location">
    <subcellularLocation>
        <location evidence="6">Cytoplasm</location>
    </subcellularLocation>
</comment>
<keyword evidence="5 6" id="KW-0949">S-adenosyl-L-methionine</keyword>
<dbReference type="Pfam" id="PF23016">
    <property type="entry name" value="RsmI_C"/>
    <property type="match status" value="1"/>
</dbReference>
<evidence type="ECO:0000313" key="10">
    <source>
        <dbReference type="Proteomes" id="UP001294412"/>
    </source>
</evidence>
<name>A0ABU5I4D6_9HYPH</name>